<feature type="transmembrane region" description="Helical" evidence="2">
    <location>
        <begin position="58"/>
        <end position="75"/>
    </location>
</feature>
<dbReference type="EMBL" id="JBHRUG010000009">
    <property type="protein sequence ID" value="MFC3282777.1"/>
    <property type="molecule type" value="Genomic_DNA"/>
</dbReference>
<keyword evidence="2" id="KW-1133">Transmembrane helix</keyword>
<gene>
    <name evidence="4" type="ORF">ACFOEV_04045</name>
</gene>
<dbReference type="Proteomes" id="UP001595579">
    <property type="component" value="Unassembled WGS sequence"/>
</dbReference>
<evidence type="ECO:0000256" key="2">
    <source>
        <dbReference type="SAM" id="Phobius"/>
    </source>
</evidence>
<keyword evidence="2" id="KW-0812">Transmembrane</keyword>
<dbReference type="EC" id="2.7.7.65" evidence="1"/>
<feature type="transmembrane region" description="Helical" evidence="2">
    <location>
        <begin position="82"/>
        <end position="102"/>
    </location>
</feature>
<evidence type="ECO:0000313" key="4">
    <source>
        <dbReference type="EMBL" id="MFC3282777.1"/>
    </source>
</evidence>
<feature type="transmembrane region" description="Helical" evidence="2">
    <location>
        <begin position="131"/>
        <end position="151"/>
    </location>
</feature>
<keyword evidence="2" id="KW-0472">Membrane</keyword>
<feature type="transmembrane region" description="Helical" evidence="2">
    <location>
        <begin position="163"/>
        <end position="186"/>
    </location>
</feature>
<dbReference type="PROSITE" id="PS50887">
    <property type="entry name" value="GGDEF"/>
    <property type="match status" value="1"/>
</dbReference>
<proteinExistence type="predicted"/>
<dbReference type="NCBIfam" id="TIGR00254">
    <property type="entry name" value="GGDEF"/>
    <property type="match status" value="1"/>
</dbReference>
<evidence type="ECO:0000259" key="3">
    <source>
        <dbReference type="PROSITE" id="PS50887"/>
    </source>
</evidence>
<dbReference type="CDD" id="cd01949">
    <property type="entry name" value="GGDEF"/>
    <property type="match status" value="1"/>
</dbReference>
<protein>
    <recommendedName>
        <fullName evidence="1">diguanylate cyclase</fullName>
        <ecNumber evidence="1">2.7.7.65</ecNumber>
    </recommendedName>
</protein>
<dbReference type="PANTHER" id="PTHR45138">
    <property type="entry name" value="REGULATORY COMPONENTS OF SENSORY TRANSDUCTION SYSTEM"/>
    <property type="match status" value="1"/>
</dbReference>
<keyword evidence="4" id="KW-0548">Nucleotidyltransferase</keyword>
<comment type="caution">
    <text evidence="4">The sequence shown here is derived from an EMBL/GenBank/DDBJ whole genome shotgun (WGS) entry which is preliminary data.</text>
</comment>
<sequence length="377" mass="42110">MLYRVIQRSWLKLLRPPVGLAVERQRTYQVFMQIYLFASLAHIAFVPVLVWLDSLLLQLANLACIAINLTAISLHRHCRFSAALLIKILAIVTLITLGGMLMGQHTGFEYYFFVVLFEILISEMRRRYKLLLGLSLLVLSLVSVNALYGTWGHWPHSEASLRVLHSLNLACAGILFAYIILQMHFITERTELRFRTDASHDSLTGVFNRRAIFERADALWQQGTGFSLLLLDADHFKSINDSHGHSAGDQVLRHLARLLDNTLRDGDSIGRVGGEEFLVLLPGTSRHESQSVAHRLRHQLAEQPCRLDALALPVTLSMGLAQSHEATTLRDLVELADRRLYLAKSSGRDQLVIEGGEEVTAYAGGSAAVRVAGDSLL</sequence>
<evidence type="ECO:0000256" key="1">
    <source>
        <dbReference type="ARBA" id="ARBA00012528"/>
    </source>
</evidence>
<dbReference type="PANTHER" id="PTHR45138:SF24">
    <property type="entry name" value="DIGUANYLATE CYCLASE DGCC-RELATED"/>
    <property type="match status" value="1"/>
</dbReference>
<dbReference type="InterPro" id="IPR000160">
    <property type="entry name" value="GGDEF_dom"/>
</dbReference>
<dbReference type="Pfam" id="PF00990">
    <property type="entry name" value="GGDEF"/>
    <property type="match status" value="1"/>
</dbReference>
<feature type="transmembrane region" description="Helical" evidence="2">
    <location>
        <begin position="34"/>
        <end position="52"/>
    </location>
</feature>
<name>A0ABV7LKK5_9GAMM</name>
<keyword evidence="4" id="KW-0808">Transferase</keyword>
<dbReference type="RefSeq" id="WP_386771851.1">
    <property type="nucleotide sequence ID" value="NZ_JBHRUG010000009.1"/>
</dbReference>
<organism evidence="4 5">
    <name type="scientific">Litchfieldella rifensis</name>
    <dbReference type="NCBI Taxonomy" id="762643"/>
    <lineage>
        <taxon>Bacteria</taxon>
        <taxon>Pseudomonadati</taxon>
        <taxon>Pseudomonadota</taxon>
        <taxon>Gammaproteobacteria</taxon>
        <taxon>Oceanospirillales</taxon>
        <taxon>Halomonadaceae</taxon>
        <taxon>Litchfieldella</taxon>
    </lineage>
</organism>
<dbReference type="GO" id="GO:0052621">
    <property type="term" value="F:diguanylate cyclase activity"/>
    <property type="evidence" value="ECO:0007669"/>
    <property type="project" value="UniProtKB-EC"/>
</dbReference>
<reference evidence="5" key="1">
    <citation type="journal article" date="2019" name="Int. J. Syst. Evol. Microbiol.">
        <title>The Global Catalogue of Microorganisms (GCM) 10K type strain sequencing project: providing services to taxonomists for standard genome sequencing and annotation.</title>
        <authorList>
            <consortium name="The Broad Institute Genomics Platform"/>
            <consortium name="The Broad Institute Genome Sequencing Center for Infectious Disease"/>
            <person name="Wu L."/>
            <person name="Ma J."/>
        </authorList>
    </citation>
    <scope>NUCLEOTIDE SEQUENCE [LARGE SCALE GENOMIC DNA]</scope>
    <source>
        <strain evidence="5">CECT 7698</strain>
    </source>
</reference>
<dbReference type="InterPro" id="IPR050469">
    <property type="entry name" value="Diguanylate_Cyclase"/>
</dbReference>
<feature type="domain" description="GGDEF" evidence="3">
    <location>
        <begin position="224"/>
        <end position="356"/>
    </location>
</feature>
<accession>A0ABV7LKK5</accession>
<dbReference type="InterPro" id="IPR043128">
    <property type="entry name" value="Rev_trsase/Diguanyl_cyclase"/>
</dbReference>
<dbReference type="SMART" id="SM00267">
    <property type="entry name" value="GGDEF"/>
    <property type="match status" value="1"/>
</dbReference>
<dbReference type="SUPFAM" id="SSF55073">
    <property type="entry name" value="Nucleotide cyclase"/>
    <property type="match status" value="1"/>
</dbReference>
<evidence type="ECO:0000313" key="5">
    <source>
        <dbReference type="Proteomes" id="UP001595579"/>
    </source>
</evidence>
<dbReference type="Gene3D" id="3.30.70.270">
    <property type="match status" value="1"/>
</dbReference>
<keyword evidence="5" id="KW-1185">Reference proteome</keyword>
<dbReference type="InterPro" id="IPR029787">
    <property type="entry name" value="Nucleotide_cyclase"/>
</dbReference>